<feature type="transmembrane region" description="Helical" evidence="7">
    <location>
        <begin position="88"/>
        <end position="108"/>
    </location>
</feature>
<feature type="domain" description="Fatty acid hydroxylase" evidence="8">
    <location>
        <begin position="172"/>
        <end position="307"/>
    </location>
</feature>
<feature type="transmembrane region" description="Helical" evidence="7">
    <location>
        <begin position="391"/>
        <end position="409"/>
    </location>
</feature>
<dbReference type="EMBL" id="LODT01000004">
    <property type="protein sequence ID" value="KYR02524.1"/>
    <property type="molecule type" value="Genomic_DNA"/>
</dbReference>
<feature type="transmembrane region" description="Helical" evidence="7">
    <location>
        <begin position="250"/>
        <end position="273"/>
    </location>
</feature>
<evidence type="ECO:0000259" key="8">
    <source>
        <dbReference type="Pfam" id="PF04116"/>
    </source>
</evidence>
<dbReference type="OrthoDB" id="6354873at2759"/>
<dbReference type="GO" id="GO:0005506">
    <property type="term" value="F:iron ion binding"/>
    <property type="evidence" value="ECO:0007669"/>
    <property type="project" value="InterPro"/>
</dbReference>
<dbReference type="Pfam" id="PF04116">
    <property type="entry name" value="FA_hydroxylase"/>
    <property type="match status" value="1"/>
</dbReference>
<feature type="transmembrane region" description="Helical" evidence="7">
    <location>
        <begin position="137"/>
        <end position="155"/>
    </location>
</feature>
<dbReference type="GO" id="GO:0008610">
    <property type="term" value="P:lipid biosynthetic process"/>
    <property type="evidence" value="ECO:0007669"/>
    <property type="project" value="InterPro"/>
</dbReference>
<dbReference type="OMA" id="MITAIPY"/>
<dbReference type="InterPro" id="IPR051689">
    <property type="entry name" value="Sterol_desaturase/TMEM195"/>
</dbReference>
<proteinExistence type="predicted"/>
<keyword evidence="5" id="KW-0443">Lipid metabolism</keyword>
<feature type="transmembrane region" description="Helical" evidence="7">
    <location>
        <begin position="477"/>
        <end position="503"/>
    </location>
</feature>
<dbReference type="GO" id="GO:0005783">
    <property type="term" value="C:endoplasmic reticulum"/>
    <property type="evidence" value="ECO:0007669"/>
    <property type="project" value="TreeGrafter"/>
</dbReference>
<keyword evidence="6 7" id="KW-0472">Membrane</keyword>
<comment type="caution">
    <text evidence="9">The sequence shown here is derived from an EMBL/GenBank/DDBJ whole genome shotgun (WGS) entry which is preliminary data.</text>
</comment>
<accession>A0A152A8J6</accession>
<evidence type="ECO:0000256" key="6">
    <source>
        <dbReference type="ARBA" id="ARBA00023136"/>
    </source>
</evidence>
<feature type="transmembrane region" description="Helical" evidence="7">
    <location>
        <begin position="226"/>
        <end position="244"/>
    </location>
</feature>
<dbReference type="STRING" id="361077.A0A152A8J6"/>
<name>A0A152A8J6_TIELA</name>
<keyword evidence="2 7" id="KW-0812">Transmembrane</keyword>
<evidence type="ECO:0000256" key="2">
    <source>
        <dbReference type="ARBA" id="ARBA00022692"/>
    </source>
</evidence>
<organism evidence="9 10">
    <name type="scientific">Tieghemostelium lacteum</name>
    <name type="common">Slime mold</name>
    <name type="synonym">Dictyostelium lacteum</name>
    <dbReference type="NCBI Taxonomy" id="361077"/>
    <lineage>
        <taxon>Eukaryota</taxon>
        <taxon>Amoebozoa</taxon>
        <taxon>Evosea</taxon>
        <taxon>Eumycetozoa</taxon>
        <taxon>Dictyostelia</taxon>
        <taxon>Dictyosteliales</taxon>
        <taxon>Raperosteliaceae</taxon>
        <taxon>Tieghemostelium</taxon>
    </lineage>
</organism>
<evidence type="ECO:0000256" key="1">
    <source>
        <dbReference type="ARBA" id="ARBA00004127"/>
    </source>
</evidence>
<dbReference type="GO" id="GO:0016020">
    <property type="term" value="C:membrane"/>
    <property type="evidence" value="ECO:0007669"/>
    <property type="project" value="GOC"/>
</dbReference>
<keyword evidence="3 7" id="KW-1133">Transmembrane helix</keyword>
<dbReference type="GO" id="GO:0006643">
    <property type="term" value="P:membrane lipid metabolic process"/>
    <property type="evidence" value="ECO:0007669"/>
    <property type="project" value="TreeGrafter"/>
</dbReference>
<dbReference type="InParanoid" id="A0A152A8J6"/>
<dbReference type="AlphaFoldDB" id="A0A152A8J6"/>
<evidence type="ECO:0000256" key="7">
    <source>
        <dbReference type="SAM" id="Phobius"/>
    </source>
</evidence>
<gene>
    <name evidence="9" type="ORF">DLAC_01368</name>
</gene>
<dbReference type="PANTHER" id="PTHR21624:SF1">
    <property type="entry name" value="ALKYLGLYCEROL MONOOXYGENASE"/>
    <property type="match status" value="1"/>
</dbReference>
<feature type="transmembrane region" description="Helical" evidence="7">
    <location>
        <begin position="415"/>
        <end position="438"/>
    </location>
</feature>
<feature type="transmembrane region" description="Helical" evidence="7">
    <location>
        <begin position="450"/>
        <end position="471"/>
    </location>
</feature>
<comment type="subcellular location">
    <subcellularLocation>
        <location evidence="1">Endomembrane system</location>
        <topology evidence="1">Multi-pass membrane protein</topology>
    </subcellularLocation>
</comment>
<protein>
    <recommendedName>
        <fullName evidence="8">Fatty acid hydroxylase domain-containing protein</fullName>
    </recommendedName>
</protein>
<dbReference type="PANTHER" id="PTHR21624">
    <property type="entry name" value="STEROL DESATURASE-RELATED PROTEIN"/>
    <property type="match status" value="1"/>
</dbReference>
<evidence type="ECO:0000256" key="4">
    <source>
        <dbReference type="ARBA" id="ARBA00023002"/>
    </source>
</evidence>
<evidence type="ECO:0000256" key="5">
    <source>
        <dbReference type="ARBA" id="ARBA00023098"/>
    </source>
</evidence>
<dbReference type="Proteomes" id="UP000076078">
    <property type="component" value="Unassembled WGS sequence"/>
</dbReference>
<evidence type="ECO:0000313" key="10">
    <source>
        <dbReference type="Proteomes" id="UP000076078"/>
    </source>
</evidence>
<sequence length="549" mass="63611">MNINNTKLEILSKAKANEVDNPLSKPTLGATLFTVVQIISFLGWFYWAYSKYIQWYQYHYDPTRIDIESVGDNIKSIPKLPETSIVKIGIPLFLISIAIEWLICLIIGEKENYRAADTIASLSNGIVQQMIEMWTTILGEWFGLAMITAIPYRWIYENYGLTRSLEGNWQGFVFMFFARDFGYYWFHRAAHRCAFMWAVHGVHHLPNAFSYHVNLCQGGIQRLTSALFYAPLALFCPPELYTIIFPMEKIYGFFTHTSLVAKASVPIFGYFFVTPSSHRVHHAGAPSKYIDKNYGEMLSIWDRMFGTHQEEDDPIVFGHVHPFDSWNPLNAQLSVWSKIIEKTKTCKKWSDKILCFLMPPGWNPIDNSEYPLEDTHPYSADKYDSQLPTFLTGYIVLWFLPTLTLAVYTMLNYQIFSTIFLLVLFSFVMFSLISFGTCTDRSPNSVIYEILRLLVIPVIIYNLPFTITYSIRNEISMSFILIVSYLISTVSILIILSHSYLFISESKPQRYKRVWIKEAGRQFTLNLQKELNQKNFVSSKSTINKNKIQ</sequence>
<reference evidence="9 10" key="1">
    <citation type="submission" date="2015-12" db="EMBL/GenBank/DDBJ databases">
        <title>Dictyostelia acquired genes for synthesis and detection of signals that induce cell-type specialization by lateral gene transfer from prokaryotes.</title>
        <authorList>
            <person name="Gloeckner G."/>
            <person name="Schaap P."/>
        </authorList>
    </citation>
    <scope>NUCLEOTIDE SEQUENCE [LARGE SCALE GENOMIC DNA]</scope>
    <source>
        <strain evidence="9 10">TK</strain>
    </source>
</reference>
<keyword evidence="10" id="KW-1185">Reference proteome</keyword>
<keyword evidence="4" id="KW-0560">Oxidoreductase</keyword>
<feature type="transmembrane region" description="Helical" evidence="7">
    <location>
        <begin position="28"/>
        <end position="49"/>
    </location>
</feature>
<evidence type="ECO:0000313" key="9">
    <source>
        <dbReference type="EMBL" id="KYR02524.1"/>
    </source>
</evidence>
<dbReference type="GO" id="GO:0050479">
    <property type="term" value="F:glyceryl-ether monooxygenase activity"/>
    <property type="evidence" value="ECO:0007669"/>
    <property type="project" value="TreeGrafter"/>
</dbReference>
<dbReference type="InterPro" id="IPR006694">
    <property type="entry name" value="Fatty_acid_hydroxylase"/>
</dbReference>
<evidence type="ECO:0000256" key="3">
    <source>
        <dbReference type="ARBA" id="ARBA00022989"/>
    </source>
</evidence>